<comment type="caution">
    <text evidence="4">The sequence shown here is derived from an EMBL/GenBank/DDBJ whole genome shotgun (WGS) entry which is preliminary data.</text>
</comment>
<dbReference type="Pfam" id="PF00266">
    <property type="entry name" value="Aminotran_5"/>
    <property type="match status" value="1"/>
</dbReference>
<dbReference type="Gene3D" id="3.90.1150.10">
    <property type="entry name" value="Aspartate Aminotransferase, domain 1"/>
    <property type="match status" value="1"/>
</dbReference>
<dbReference type="PANTHER" id="PTHR43092">
    <property type="entry name" value="L-CYSTEINE DESULFHYDRASE"/>
    <property type="match status" value="1"/>
</dbReference>
<name>A0A9Q0AMA0_9PEZI</name>
<feature type="domain" description="Aminotransferase class V" evidence="3">
    <location>
        <begin position="62"/>
        <end position="253"/>
    </location>
</feature>
<protein>
    <recommendedName>
        <fullName evidence="3">Aminotransferase class V domain-containing protein</fullName>
    </recommendedName>
</protein>
<reference evidence="4" key="1">
    <citation type="submission" date="2021-03" db="EMBL/GenBank/DDBJ databases">
        <title>Revisited historic fungal species revealed as producer of novel bioactive compounds through whole genome sequencing and comparative genomics.</title>
        <authorList>
            <person name="Vignolle G.A."/>
            <person name="Hochenegger N."/>
            <person name="Mach R.L."/>
            <person name="Mach-Aigner A.R."/>
            <person name="Javad Rahimi M."/>
            <person name="Salim K.A."/>
            <person name="Chan C.M."/>
            <person name="Lim L.B.L."/>
            <person name="Cai F."/>
            <person name="Druzhinina I.S."/>
            <person name="U'Ren J.M."/>
            <person name="Derntl C."/>
        </authorList>
    </citation>
    <scope>NUCLEOTIDE SEQUENCE</scope>
    <source>
        <strain evidence="4">TUCIM 5799</strain>
    </source>
</reference>
<dbReference type="InterPro" id="IPR015422">
    <property type="entry name" value="PyrdxlP-dep_Trfase_small"/>
</dbReference>
<keyword evidence="1" id="KW-0663">Pyridoxal phosphate</keyword>
<dbReference type="InterPro" id="IPR000192">
    <property type="entry name" value="Aminotrans_V_dom"/>
</dbReference>
<evidence type="ECO:0000313" key="5">
    <source>
        <dbReference type="Proteomes" id="UP000829685"/>
    </source>
</evidence>
<dbReference type="SUPFAM" id="SSF53383">
    <property type="entry name" value="PLP-dependent transferases"/>
    <property type="match status" value="1"/>
</dbReference>
<dbReference type="InterPro" id="IPR015424">
    <property type="entry name" value="PyrdxlP-dep_Trfase"/>
</dbReference>
<evidence type="ECO:0000256" key="1">
    <source>
        <dbReference type="ARBA" id="ARBA00022898"/>
    </source>
</evidence>
<proteinExistence type="predicted"/>
<dbReference type="Proteomes" id="UP000829685">
    <property type="component" value="Unassembled WGS sequence"/>
</dbReference>
<dbReference type="PANTHER" id="PTHR43092:SF2">
    <property type="entry name" value="HERCYNYLCYSTEINE SULFOXIDE LYASE"/>
    <property type="match status" value="1"/>
</dbReference>
<feature type="region of interest" description="Disordered" evidence="2">
    <location>
        <begin position="540"/>
        <end position="566"/>
    </location>
</feature>
<evidence type="ECO:0000313" key="4">
    <source>
        <dbReference type="EMBL" id="KAI1860524.1"/>
    </source>
</evidence>
<evidence type="ECO:0000259" key="3">
    <source>
        <dbReference type="Pfam" id="PF00266"/>
    </source>
</evidence>
<sequence>MPQPPQVPFGAPMRHAHFAFSPSYLPLNHGSYGTHPVSVRAAHLALRAEVEAAPDPFIALHFASRLAKSRAAVAGLLRCSSDELVFVPNATTGIDTVLKNLDWKPGDVVLCYELVYGSVANGLSWLEEARGVEPHVIFREWPIADDDIVKMMVDTTRQINAQPGKRVRLAICDTIISGPGARVPFERLVPALQAEGAMVLVDGAHGIGHVDIDLGVMKPDFFVTNLHKWFFVPRGCAAFYVPKKNQALIRTSLPTSHGFKPKRPLFLSTPEENAFEELFDFTGTSDTTNYLCVEAALRFRHDVCGGEASIQQYCRWITERGATIAAEILGTHIMNIPGSRMRECNFANIRMPLELRTEHEVNNRETAEQDGKVDPRHANAVSDWIKHVGCTESGTYFQNFLYRGNWWWRISGMIYVEEADFRKGAHVLKQLCARNHVPCLGRRSYDETSDEYNDLPSGPSDIRCQDLTIPDLSADYTQAHWGLDETAVTFVEDISLGACRIKTRKCPEEKPTQTPGSLDEAHQSETLEVERFAKAEIHSAHGHGAGGNDEEPMWNALTEGSEWSTF</sequence>
<dbReference type="InterPro" id="IPR015421">
    <property type="entry name" value="PyrdxlP-dep_Trfase_major"/>
</dbReference>
<dbReference type="Gene3D" id="3.40.640.10">
    <property type="entry name" value="Type I PLP-dependent aspartate aminotransferase-like (Major domain)"/>
    <property type="match status" value="1"/>
</dbReference>
<gene>
    <name evidence="4" type="ORF">JX265_009923</name>
</gene>
<dbReference type="AlphaFoldDB" id="A0A9Q0AMA0"/>
<evidence type="ECO:0000256" key="2">
    <source>
        <dbReference type="SAM" id="MobiDB-lite"/>
    </source>
</evidence>
<keyword evidence="5" id="KW-1185">Reference proteome</keyword>
<dbReference type="EMBL" id="JAFIMR010000031">
    <property type="protein sequence ID" value="KAI1860524.1"/>
    <property type="molecule type" value="Genomic_DNA"/>
</dbReference>
<accession>A0A9Q0AMA0</accession>
<organism evidence="4 5">
    <name type="scientific">Neoarthrinium moseri</name>
    <dbReference type="NCBI Taxonomy" id="1658444"/>
    <lineage>
        <taxon>Eukaryota</taxon>
        <taxon>Fungi</taxon>
        <taxon>Dikarya</taxon>
        <taxon>Ascomycota</taxon>
        <taxon>Pezizomycotina</taxon>
        <taxon>Sordariomycetes</taxon>
        <taxon>Xylariomycetidae</taxon>
        <taxon>Amphisphaeriales</taxon>
        <taxon>Apiosporaceae</taxon>
        <taxon>Neoarthrinium</taxon>
    </lineage>
</organism>